<dbReference type="Gene3D" id="2.40.50.100">
    <property type="match status" value="1"/>
</dbReference>
<dbReference type="SUPFAM" id="SSF111369">
    <property type="entry name" value="HlyD-like secretion proteins"/>
    <property type="match status" value="1"/>
</dbReference>
<accession>A0A1H2ZKS4</accession>
<dbReference type="AlphaFoldDB" id="A0A1H2ZKS4"/>
<evidence type="ECO:0000259" key="3">
    <source>
        <dbReference type="Pfam" id="PF25989"/>
    </source>
</evidence>
<protein>
    <submittedName>
        <fullName evidence="4">HlyD family secretion protein</fullName>
    </submittedName>
</protein>
<evidence type="ECO:0000256" key="2">
    <source>
        <dbReference type="SAM" id="MobiDB-lite"/>
    </source>
</evidence>
<dbReference type="Pfam" id="PF25989">
    <property type="entry name" value="YknX_C"/>
    <property type="match status" value="1"/>
</dbReference>
<organism evidence="4 5">
    <name type="scientific">Thiocapsa roseopersicina</name>
    <dbReference type="NCBI Taxonomy" id="1058"/>
    <lineage>
        <taxon>Bacteria</taxon>
        <taxon>Pseudomonadati</taxon>
        <taxon>Pseudomonadota</taxon>
        <taxon>Gammaproteobacteria</taxon>
        <taxon>Chromatiales</taxon>
        <taxon>Chromatiaceae</taxon>
        <taxon>Thiocapsa</taxon>
    </lineage>
</organism>
<feature type="domain" description="YknX-like C-terminal permuted SH3-like" evidence="3">
    <location>
        <begin position="328"/>
        <end position="395"/>
    </location>
</feature>
<dbReference type="STRING" id="1058.SAMN05421783_11643"/>
<feature type="compositionally biased region" description="Basic and acidic residues" evidence="2">
    <location>
        <begin position="149"/>
        <end position="158"/>
    </location>
</feature>
<reference evidence="5" key="1">
    <citation type="submission" date="2016-10" db="EMBL/GenBank/DDBJ databases">
        <authorList>
            <person name="Varghese N."/>
            <person name="Submissions S."/>
        </authorList>
    </citation>
    <scope>NUCLEOTIDE SEQUENCE [LARGE SCALE GENOMIC DNA]</scope>
    <source>
        <strain evidence="5">DSM 217</strain>
    </source>
</reference>
<dbReference type="OrthoDB" id="9791520at2"/>
<keyword evidence="5" id="KW-1185">Reference proteome</keyword>
<gene>
    <name evidence="4" type="ORF">SAMN05421783_11643</name>
</gene>
<dbReference type="Gene3D" id="2.40.30.170">
    <property type="match status" value="1"/>
</dbReference>
<dbReference type="EMBL" id="FNNZ01000016">
    <property type="protein sequence ID" value="SDX18006.1"/>
    <property type="molecule type" value="Genomic_DNA"/>
</dbReference>
<dbReference type="RefSeq" id="WP_093034480.1">
    <property type="nucleotide sequence ID" value="NZ_FNNZ01000016.1"/>
</dbReference>
<feature type="region of interest" description="Disordered" evidence="2">
    <location>
        <begin position="140"/>
        <end position="163"/>
    </location>
</feature>
<name>A0A1H2ZKS4_THIRO</name>
<dbReference type="GO" id="GO:0015562">
    <property type="term" value="F:efflux transmembrane transporter activity"/>
    <property type="evidence" value="ECO:0007669"/>
    <property type="project" value="TreeGrafter"/>
</dbReference>
<dbReference type="Gene3D" id="1.10.287.470">
    <property type="entry name" value="Helix hairpin bin"/>
    <property type="match status" value="1"/>
</dbReference>
<dbReference type="PANTHER" id="PTHR30469">
    <property type="entry name" value="MULTIDRUG RESISTANCE PROTEIN MDTA"/>
    <property type="match status" value="1"/>
</dbReference>
<feature type="coiled-coil region" evidence="1">
    <location>
        <begin position="100"/>
        <end position="134"/>
    </location>
</feature>
<dbReference type="PANTHER" id="PTHR30469:SF15">
    <property type="entry name" value="HLYD FAMILY OF SECRETION PROTEINS"/>
    <property type="match status" value="1"/>
</dbReference>
<evidence type="ECO:0000313" key="4">
    <source>
        <dbReference type="EMBL" id="SDX18006.1"/>
    </source>
</evidence>
<dbReference type="Proteomes" id="UP000198816">
    <property type="component" value="Unassembled WGS sequence"/>
</dbReference>
<dbReference type="GO" id="GO:1990281">
    <property type="term" value="C:efflux pump complex"/>
    <property type="evidence" value="ECO:0007669"/>
    <property type="project" value="TreeGrafter"/>
</dbReference>
<keyword evidence="1" id="KW-0175">Coiled coil</keyword>
<dbReference type="Gene3D" id="2.40.420.20">
    <property type="match status" value="1"/>
</dbReference>
<evidence type="ECO:0000313" key="5">
    <source>
        <dbReference type="Proteomes" id="UP000198816"/>
    </source>
</evidence>
<evidence type="ECO:0000256" key="1">
    <source>
        <dbReference type="SAM" id="Coils"/>
    </source>
</evidence>
<sequence length="402" mass="44478">MSFRKQMIATVVGLTILGLLALALMPSPVPVSATLVRQDVFIESIEDEGRMRLRDIYSVSAPISGYLRRVELEPGDAVAADQVLFELEPLPAPALDPRSRGQARESLAAAQAHLEEAEANLSARQTEYELARTEYDRSETLHRRQLISSEERGRRLAQRDAANASARAARHSVEVARFELESARALVEIAAGKRAPGDHPVLGVRAPIDGVVTQRHRCCEGPVQSGEAVLEIGDLDALEVKVDLLSVDAVRVRPGMRVTLERWGGEDALDGQVRRVEPAGFEKISALGVEEQRVPVWVEIVTPRARWRHLGDGYRVEARFILWEGEDVVQIPTSALFRHLDRWAVFVADEGRARLRTVEVGRRSGLWTQITIGLEPGEIVVTHPGDRVHDGGRIAVEVRPYA</sequence>
<dbReference type="InterPro" id="IPR058637">
    <property type="entry name" value="YknX-like_C"/>
</dbReference>
<proteinExistence type="predicted"/>